<name>A0A419X8L0_9BACT</name>
<accession>A0A419X8L0</accession>
<sequence length="245" mass="28272">MTETTTPKTIEEKVAELLEDQITHPPMPVDSYVIEVENLFNYATKDKGKLVANGLDASLIDELPPAIAFLQDKQSEWMQVFNGKSITLEEWAIASQDGYNLQRELQHVFKFAYRKDAKILTQVNRIADGSGHADMVQDLSDYAVIGKANPEPLNLVKFDLTKLDKADEYSHSLRTLLGKVNGIRKNSDKEEKEMRDRAYTYLKNIVDEIRDFGKYTFWEDEAKMKLYTSEYHRKKREKQEATPEV</sequence>
<evidence type="ECO:0000313" key="2">
    <source>
        <dbReference type="Proteomes" id="UP000284531"/>
    </source>
</evidence>
<keyword evidence="2" id="KW-1185">Reference proteome</keyword>
<comment type="caution">
    <text evidence="1">The sequence shown here is derived from an EMBL/GenBank/DDBJ whole genome shotgun (WGS) entry which is preliminary data.</text>
</comment>
<dbReference type="Proteomes" id="UP000284531">
    <property type="component" value="Unassembled WGS sequence"/>
</dbReference>
<gene>
    <name evidence="1" type="ORF">BXY64_1111</name>
</gene>
<organism evidence="1 2">
    <name type="scientific">Marinifilum flexuosum</name>
    <dbReference type="NCBI Taxonomy" id="1117708"/>
    <lineage>
        <taxon>Bacteria</taxon>
        <taxon>Pseudomonadati</taxon>
        <taxon>Bacteroidota</taxon>
        <taxon>Bacteroidia</taxon>
        <taxon>Marinilabiliales</taxon>
        <taxon>Marinifilaceae</taxon>
    </lineage>
</organism>
<dbReference type="RefSeq" id="WP_120238901.1">
    <property type="nucleotide sequence ID" value="NZ_RAPQ01000008.1"/>
</dbReference>
<protein>
    <submittedName>
        <fullName evidence="1">Uncharacterized protein</fullName>
    </submittedName>
</protein>
<evidence type="ECO:0000313" key="1">
    <source>
        <dbReference type="EMBL" id="RKE04097.1"/>
    </source>
</evidence>
<dbReference type="OrthoDB" id="1115578at2"/>
<dbReference type="AlphaFoldDB" id="A0A419X8L0"/>
<proteinExistence type="predicted"/>
<dbReference type="EMBL" id="RAPQ01000008">
    <property type="protein sequence ID" value="RKE04097.1"/>
    <property type="molecule type" value="Genomic_DNA"/>
</dbReference>
<reference evidence="1 2" key="1">
    <citation type="submission" date="2018-09" db="EMBL/GenBank/DDBJ databases">
        <title>Genomic Encyclopedia of Archaeal and Bacterial Type Strains, Phase II (KMG-II): from individual species to whole genera.</title>
        <authorList>
            <person name="Goeker M."/>
        </authorList>
    </citation>
    <scope>NUCLEOTIDE SEQUENCE [LARGE SCALE GENOMIC DNA]</scope>
    <source>
        <strain evidence="1 2">DSM 21950</strain>
    </source>
</reference>